<keyword evidence="1" id="KW-1133">Transmembrane helix</keyword>
<evidence type="ECO:0000313" key="3">
    <source>
        <dbReference type="Proteomes" id="UP001597419"/>
    </source>
</evidence>
<evidence type="ECO:0000256" key="1">
    <source>
        <dbReference type="SAM" id="Phobius"/>
    </source>
</evidence>
<dbReference type="Proteomes" id="UP001597419">
    <property type="component" value="Unassembled WGS sequence"/>
</dbReference>
<dbReference type="Pfam" id="PF20358">
    <property type="entry name" value="DUF6653"/>
    <property type="match status" value="1"/>
</dbReference>
<proteinExistence type="predicted"/>
<keyword evidence="3" id="KW-1185">Reference proteome</keyword>
<accession>A0ABW5G9D7</accession>
<dbReference type="RefSeq" id="WP_345395426.1">
    <property type="nucleotide sequence ID" value="NZ_BAABHG010000007.1"/>
</dbReference>
<dbReference type="EMBL" id="JBHUKU010000003">
    <property type="protein sequence ID" value="MFD2458137.1"/>
    <property type="molecule type" value="Genomic_DNA"/>
</dbReference>
<dbReference type="InterPro" id="IPR046595">
    <property type="entry name" value="DUF6653"/>
</dbReference>
<keyword evidence="1" id="KW-0472">Membrane</keyword>
<feature type="transmembrane region" description="Helical" evidence="1">
    <location>
        <begin position="110"/>
        <end position="126"/>
    </location>
</feature>
<keyword evidence="1" id="KW-0812">Transmembrane</keyword>
<protein>
    <submittedName>
        <fullName evidence="2">DUF6653 family protein</fullName>
    </submittedName>
</protein>
<name>A0ABW5G9D7_9PSEU</name>
<reference evidence="3" key="1">
    <citation type="journal article" date="2019" name="Int. J. Syst. Evol. Microbiol.">
        <title>The Global Catalogue of Microorganisms (GCM) 10K type strain sequencing project: providing services to taxonomists for standard genome sequencing and annotation.</title>
        <authorList>
            <consortium name="The Broad Institute Genomics Platform"/>
            <consortium name="The Broad Institute Genome Sequencing Center for Infectious Disease"/>
            <person name="Wu L."/>
            <person name="Ma J."/>
        </authorList>
    </citation>
    <scope>NUCLEOTIDE SEQUENCE [LARGE SCALE GENOMIC DNA]</scope>
    <source>
        <strain evidence="3">CGMCC 4.7643</strain>
    </source>
</reference>
<comment type="caution">
    <text evidence="2">The sequence shown here is derived from an EMBL/GenBank/DDBJ whole genome shotgun (WGS) entry which is preliminary data.</text>
</comment>
<gene>
    <name evidence="2" type="ORF">ACFSYJ_05995</name>
</gene>
<evidence type="ECO:0000313" key="2">
    <source>
        <dbReference type="EMBL" id="MFD2458137.1"/>
    </source>
</evidence>
<sequence length="148" mass="16732">MKLAEARRWMFRRHANPWSAWSRWLTTPVVLVPIWNRSWRQGAVVATWLAANAVVFPEPRDDSAFATRAMLGEELWVVRRPRDAAMATNLAGSALGLLAVVAAWRRRRGLAVAATAAEMALLMIYWRQMVAYYDEHHGSGNNDTAEKA</sequence>
<organism evidence="2 3">
    <name type="scientific">Amycolatopsis samaneae</name>
    <dbReference type="NCBI Taxonomy" id="664691"/>
    <lineage>
        <taxon>Bacteria</taxon>
        <taxon>Bacillati</taxon>
        <taxon>Actinomycetota</taxon>
        <taxon>Actinomycetes</taxon>
        <taxon>Pseudonocardiales</taxon>
        <taxon>Pseudonocardiaceae</taxon>
        <taxon>Amycolatopsis</taxon>
    </lineage>
</organism>